<gene>
    <name evidence="8" type="ORF">RHD99_04840</name>
</gene>
<dbReference type="RefSeq" id="WP_309877684.1">
    <property type="nucleotide sequence ID" value="NZ_CP133838.1"/>
</dbReference>
<evidence type="ECO:0000256" key="1">
    <source>
        <dbReference type="ARBA" id="ARBA00005010"/>
    </source>
</evidence>
<keyword evidence="3" id="KW-0560">Oxidoreductase</keyword>
<keyword evidence="9" id="KW-1185">Reference proteome</keyword>
<dbReference type="InterPro" id="IPR019478">
    <property type="entry name" value="Sirohaem_synthase_dimer_dom"/>
</dbReference>
<reference evidence="8 9" key="1">
    <citation type="submission" date="2023-09" db="EMBL/GenBank/DDBJ databases">
        <title>Buttiauxella selenatireducens sp. nov., isolated from the rhizosphere of Cardamine hupingshanesis.</title>
        <authorList>
            <person name="Zhang S."/>
            <person name="Xu Z."/>
            <person name="Wang H."/>
            <person name="Guo Y."/>
        </authorList>
    </citation>
    <scope>NUCLEOTIDE SEQUENCE [LARGE SCALE GENOMIC DNA]</scope>
    <source>
        <strain evidence="8 9">R73</strain>
    </source>
</reference>
<dbReference type="SUPFAM" id="SSF75615">
    <property type="entry name" value="Siroheme synthase middle domains-like"/>
    <property type="match status" value="1"/>
</dbReference>
<keyword evidence="5" id="KW-0627">Porphyrin biosynthesis</keyword>
<evidence type="ECO:0000256" key="5">
    <source>
        <dbReference type="ARBA" id="ARBA00023244"/>
    </source>
</evidence>
<proteinExistence type="predicted"/>
<evidence type="ECO:0000313" key="8">
    <source>
        <dbReference type="EMBL" id="WMY75300.1"/>
    </source>
</evidence>
<evidence type="ECO:0000256" key="3">
    <source>
        <dbReference type="ARBA" id="ARBA00023002"/>
    </source>
</evidence>
<keyword evidence="4" id="KW-0520">NAD</keyword>
<comment type="pathway">
    <text evidence="1">Porphyrin-containing compound metabolism; siroheme biosynthesis; sirohydrochlorin from precorrin-2: step 1/1.</text>
</comment>
<dbReference type="EMBL" id="CP133838">
    <property type="protein sequence ID" value="WMY75300.1"/>
    <property type="molecule type" value="Genomic_DNA"/>
</dbReference>
<evidence type="ECO:0000259" key="7">
    <source>
        <dbReference type="Pfam" id="PF10414"/>
    </source>
</evidence>
<dbReference type="InterPro" id="IPR006367">
    <property type="entry name" value="Sirohaem_synthase_N"/>
</dbReference>
<protein>
    <recommendedName>
        <fullName evidence="2">precorrin-2 dehydrogenase</fullName>
        <ecNumber evidence="2">1.3.1.76</ecNumber>
    </recommendedName>
</protein>
<evidence type="ECO:0000256" key="6">
    <source>
        <dbReference type="ARBA" id="ARBA00047561"/>
    </source>
</evidence>
<accession>A0ABY9SEK6</accession>
<feature type="domain" description="Sirohaem synthase dimerisation" evidence="7">
    <location>
        <begin position="155"/>
        <end position="207"/>
    </location>
</feature>
<dbReference type="Pfam" id="PF13241">
    <property type="entry name" value="NAD_binding_7"/>
    <property type="match status" value="1"/>
</dbReference>
<name>A0ABY9SEK6_9ENTR</name>
<dbReference type="Gene3D" id="1.10.8.210">
    <property type="entry name" value="Sirohaem synthase, dimerisation domain"/>
    <property type="match status" value="1"/>
</dbReference>
<dbReference type="SUPFAM" id="SSF51735">
    <property type="entry name" value="NAD(P)-binding Rossmann-fold domains"/>
    <property type="match status" value="1"/>
</dbReference>
<dbReference type="Gene3D" id="3.30.160.110">
    <property type="entry name" value="Siroheme synthase, domain 2"/>
    <property type="match status" value="1"/>
</dbReference>
<comment type="catalytic activity">
    <reaction evidence="6">
        <text>precorrin-2 + NAD(+) = sirohydrochlorin + NADH + 2 H(+)</text>
        <dbReference type="Rhea" id="RHEA:15613"/>
        <dbReference type="ChEBI" id="CHEBI:15378"/>
        <dbReference type="ChEBI" id="CHEBI:57540"/>
        <dbReference type="ChEBI" id="CHEBI:57945"/>
        <dbReference type="ChEBI" id="CHEBI:58351"/>
        <dbReference type="ChEBI" id="CHEBI:58827"/>
        <dbReference type="EC" id="1.3.1.76"/>
    </reaction>
</comment>
<dbReference type="PANTHER" id="PTHR35330">
    <property type="entry name" value="SIROHEME BIOSYNTHESIS PROTEIN MET8"/>
    <property type="match status" value="1"/>
</dbReference>
<dbReference type="NCBIfam" id="TIGR01470">
    <property type="entry name" value="cysG_Nterm"/>
    <property type="match status" value="1"/>
</dbReference>
<evidence type="ECO:0000256" key="2">
    <source>
        <dbReference type="ARBA" id="ARBA00012400"/>
    </source>
</evidence>
<evidence type="ECO:0000256" key="4">
    <source>
        <dbReference type="ARBA" id="ARBA00023027"/>
    </source>
</evidence>
<dbReference type="EC" id="1.3.1.76" evidence="2"/>
<organism evidence="8 9">
    <name type="scientific">Buttiauxella selenatireducens</name>
    <dbReference type="NCBI Taxonomy" id="3073902"/>
    <lineage>
        <taxon>Bacteria</taxon>
        <taxon>Pseudomonadati</taxon>
        <taxon>Pseudomonadota</taxon>
        <taxon>Gammaproteobacteria</taxon>
        <taxon>Enterobacterales</taxon>
        <taxon>Enterobacteriaceae</taxon>
        <taxon>Buttiauxella</taxon>
    </lineage>
</organism>
<dbReference type="Gene3D" id="3.40.50.720">
    <property type="entry name" value="NAD(P)-binding Rossmann-like Domain"/>
    <property type="match status" value="1"/>
</dbReference>
<dbReference type="InterPro" id="IPR037115">
    <property type="entry name" value="Sirohaem_synt_dimer_dom_sf"/>
</dbReference>
<dbReference type="InterPro" id="IPR028161">
    <property type="entry name" value="Met8-like"/>
</dbReference>
<dbReference type="PANTHER" id="PTHR35330:SF1">
    <property type="entry name" value="SIROHEME BIOSYNTHESIS PROTEIN MET8"/>
    <property type="match status" value="1"/>
</dbReference>
<evidence type="ECO:0000313" key="9">
    <source>
        <dbReference type="Proteomes" id="UP001246690"/>
    </source>
</evidence>
<sequence>MDYFPLFCDLKGKRCLIVGGGQVATHKARGLLLAGATLRLVAPSITSELELLCAEHDIEWLPVPLIKQHLTGCWLAIAATNDAAANRLVSQWATAEQKFCNCVDDPSCASFITPAIIDCSPVIIAVSCGGHAPVYSKILKQHLSEQLPAGMREMVLLAGVLRERVNQSCDSRERKRAFWTMFFHHAPLRQAVSENNTDEIHQQVESLFQNALF</sequence>
<dbReference type="InterPro" id="IPR036291">
    <property type="entry name" value="NAD(P)-bd_dom_sf"/>
</dbReference>
<dbReference type="Proteomes" id="UP001246690">
    <property type="component" value="Chromosome"/>
</dbReference>
<dbReference type="Pfam" id="PF10414">
    <property type="entry name" value="CysG_dimeriser"/>
    <property type="match status" value="1"/>
</dbReference>